<comment type="cofactor">
    <cofactor evidence="7">
        <name>Zn(2+)</name>
        <dbReference type="ChEBI" id="CHEBI:29105"/>
    </cofactor>
    <text evidence="7">Binds 1 zinc ion.</text>
</comment>
<dbReference type="HAMAP" id="MF_00009">
    <property type="entry name" value="Endoribonucl_YbeY"/>
    <property type="match status" value="1"/>
</dbReference>
<name>A0A1F8GFL0_9BACT</name>
<protein>
    <recommendedName>
        <fullName evidence="7">Endoribonuclease YbeY</fullName>
        <ecNumber evidence="7">3.1.-.-</ecNumber>
    </recommendedName>
</protein>
<dbReference type="InterPro" id="IPR002036">
    <property type="entry name" value="YbeY"/>
</dbReference>
<dbReference type="EMBL" id="MGKI01000002">
    <property type="protein sequence ID" value="OGN23506.1"/>
    <property type="molecule type" value="Genomic_DNA"/>
</dbReference>
<evidence type="ECO:0000313" key="9">
    <source>
        <dbReference type="Proteomes" id="UP000178227"/>
    </source>
</evidence>
<keyword evidence="5 7" id="KW-0378">Hydrolase</keyword>
<dbReference type="PANTHER" id="PTHR46986">
    <property type="entry name" value="ENDORIBONUCLEASE YBEY, CHLOROPLASTIC"/>
    <property type="match status" value="1"/>
</dbReference>
<dbReference type="GO" id="GO:0006364">
    <property type="term" value="P:rRNA processing"/>
    <property type="evidence" value="ECO:0007669"/>
    <property type="project" value="UniProtKB-UniRule"/>
</dbReference>
<organism evidence="8 9">
    <name type="scientific">Candidatus Yanofskybacteria bacterium RIFCSPLOWO2_01_FULL_42_49</name>
    <dbReference type="NCBI Taxonomy" id="1802694"/>
    <lineage>
        <taxon>Bacteria</taxon>
        <taxon>Candidatus Yanofskyibacteriota</taxon>
    </lineage>
</organism>
<dbReference type="PANTHER" id="PTHR46986:SF1">
    <property type="entry name" value="ENDORIBONUCLEASE YBEY, CHLOROPLASTIC"/>
    <property type="match status" value="1"/>
</dbReference>
<dbReference type="Pfam" id="PF02130">
    <property type="entry name" value="YbeY"/>
    <property type="match status" value="1"/>
</dbReference>
<keyword evidence="7" id="KW-0963">Cytoplasm</keyword>
<sequence>MNKNFDLVFSAEGGSASGGKNYKERKAPRRIFFKKILEMATRELKLKGKLSVSVNLVGEKRIQELNKKYRNKNKPTDVLSFPIQNKSNFSISQFLSFYDIGDIFICLSIAKNEAKRENITIEQKLAQLVVHGFLHLKGYEHEKSKREAEKMFKLEGKIIKAFRF</sequence>
<feature type="binding site" evidence="7">
    <location>
        <position position="141"/>
    </location>
    <ligand>
        <name>Zn(2+)</name>
        <dbReference type="ChEBI" id="CHEBI:29105"/>
        <note>catalytic</note>
    </ligand>
</feature>
<comment type="caution">
    <text evidence="8">The sequence shown here is derived from an EMBL/GenBank/DDBJ whole genome shotgun (WGS) entry which is preliminary data.</text>
</comment>
<evidence type="ECO:0000256" key="7">
    <source>
        <dbReference type="HAMAP-Rule" id="MF_00009"/>
    </source>
</evidence>
<accession>A0A1F8GFL0</accession>
<evidence type="ECO:0000313" key="8">
    <source>
        <dbReference type="EMBL" id="OGN23506.1"/>
    </source>
</evidence>
<evidence type="ECO:0000256" key="1">
    <source>
        <dbReference type="ARBA" id="ARBA00010875"/>
    </source>
</evidence>
<dbReference type="EC" id="3.1.-.-" evidence="7"/>
<dbReference type="GO" id="GO:0004222">
    <property type="term" value="F:metalloendopeptidase activity"/>
    <property type="evidence" value="ECO:0007669"/>
    <property type="project" value="InterPro"/>
</dbReference>
<proteinExistence type="inferred from homology"/>
<dbReference type="Proteomes" id="UP000178227">
    <property type="component" value="Unassembled WGS sequence"/>
</dbReference>
<comment type="subcellular location">
    <subcellularLocation>
        <location evidence="7">Cytoplasm</location>
    </subcellularLocation>
</comment>
<feature type="binding site" evidence="7">
    <location>
        <position position="131"/>
    </location>
    <ligand>
        <name>Zn(2+)</name>
        <dbReference type="ChEBI" id="CHEBI:29105"/>
        <note>catalytic</note>
    </ligand>
</feature>
<keyword evidence="6 7" id="KW-0862">Zinc</keyword>
<dbReference type="NCBIfam" id="TIGR00043">
    <property type="entry name" value="rRNA maturation RNase YbeY"/>
    <property type="match status" value="1"/>
</dbReference>
<comment type="function">
    <text evidence="7">Single strand-specific metallo-endoribonuclease involved in late-stage 70S ribosome quality control and in maturation of the 3' terminus of the 16S rRNA.</text>
</comment>
<dbReference type="InterPro" id="IPR023091">
    <property type="entry name" value="MetalPrtase_cat_dom_sf_prd"/>
</dbReference>
<evidence type="ECO:0000256" key="6">
    <source>
        <dbReference type="ARBA" id="ARBA00022833"/>
    </source>
</evidence>
<dbReference type="SUPFAM" id="SSF55486">
    <property type="entry name" value="Metalloproteases ('zincins'), catalytic domain"/>
    <property type="match status" value="1"/>
</dbReference>
<dbReference type="GO" id="GO:0008270">
    <property type="term" value="F:zinc ion binding"/>
    <property type="evidence" value="ECO:0007669"/>
    <property type="project" value="UniProtKB-UniRule"/>
</dbReference>
<keyword evidence="2 7" id="KW-0540">Nuclease</keyword>
<keyword evidence="4 7" id="KW-0255">Endonuclease</keyword>
<keyword evidence="3 7" id="KW-0479">Metal-binding</keyword>
<dbReference type="GO" id="GO:0005737">
    <property type="term" value="C:cytoplasm"/>
    <property type="evidence" value="ECO:0007669"/>
    <property type="project" value="UniProtKB-SubCell"/>
</dbReference>
<evidence type="ECO:0000256" key="2">
    <source>
        <dbReference type="ARBA" id="ARBA00022722"/>
    </source>
</evidence>
<evidence type="ECO:0000256" key="4">
    <source>
        <dbReference type="ARBA" id="ARBA00022759"/>
    </source>
</evidence>
<dbReference type="STRING" id="1802694.A2918_00420"/>
<reference evidence="8 9" key="1">
    <citation type="journal article" date="2016" name="Nat. Commun.">
        <title>Thousands of microbial genomes shed light on interconnected biogeochemical processes in an aquifer system.</title>
        <authorList>
            <person name="Anantharaman K."/>
            <person name="Brown C.T."/>
            <person name="Hug L.A."/>
            <person name="Sharon I."/>
            <person name="Castelle C.J."/>
            <person name="Probst A.J."/>
            <person name="Thomas B.C."/>
            <person name="Singh A."/>
            <person name="Wilkins M.J."/>
            <person name="Karaoz U."/>
            <person name="Brodie E.L."/>
            <person name="Williams K.H."/>
            <person name="Hubbard S.S."/>
            <person name="Banfield J.F."/>
        </authorList>
    </citation>
    <scope>NUCLEOTIDE SEQUENCE [LARGE SCALE GENOMIC DNA]</scope>
</reference>
<dbReference type="GO" id="GO:0004521">
    <property type="term" value="F:RNA endonuclease activity"/>
    <property type="evidence" value="ECO:0007669"/>
    <property type="project" value="UniProtKB-UniRule"/>
</dbReference>
<keyword evidence="7" id="KW-0690">Ribosome biogenesis</keyword>
<comment type="similarity">
    <text evidence="1 7">Belongs to the endoribonuclease YbeY family.</text>
</comment>
<feature type="binding site" evidence="7">
    <location>
        <position position="135"/>
    </location>
    <ligand>
        <name>Zn(2+)</name>
        <dbReference type="ChEBI" id="CHEBI:29105"/>
        <note>catalytic</note>
    </ligand>
</feature>
<evidence type="ECO:0000256" key="5">
    <source>
        <dbReference type="ARBA" id="ARBA00022801"/>
    </source>
</evidence>
<evidence type="ECO:0000256" key="3">
    <source>
        <dbReference type="ARBA" id="ARBA00022723"/>
    </source>
</evidence>
<gene>
    <name evidence="7" type="primary">ybeY</name>
    <name evidence="8" type="ORF">A2918_00420</name>
</gene>
<dbReference type="Gene3D" id="3.40.390.30">
    <property type="entry name" value="Metalloproteases ('zincins'), catalytic domain"/>
    <property type="match status" value="1"/>
</dbReference>
<keyword evidence="7" id="KW-0698">rRNA processing</keyword>
<dbReference type="AlphaFoldDB" id="A0A1F8GFL0"/>